<dbReference type="EMBL" id="ACJW02000005">
    <property type="protein sequence ID" value="EEP67004.1"/>
    <property type="molecule type" value="Genomic_DNA"/>
</dbReference>
<evidence type="ECO:0000313" key="1">
    <source>
        <dbReference type="EMBL" id="EEP67004.1"/>
    </source>
</evidence>
<reference evidence="1" key="1">
    <citation type="submission" date="2009-04" db="EMBL/GenBank/DDBJ databases">
        <authorList>
            <person name="Weinstock G."/>
            <person name="Sodergren E."/>
            <person name="Clifton S."/>
            <person name="Fulton L."/>
            <person name="Fulton B."/>
            <person name="Courtney L."/>
            <person name="Fronick C."/>
            <person name="Harrison M."/>
            <person name="Strong C."/>
            <person name="Farmer C."/>
            <person name="Delahaunty K."/>
            <person name="Markovic C."/>
            <person name="Hall O."/>
            <person name="Minx P."/>
            <person name="Tomlinson C."/>
            <person name="Mitreva M."/>
            <person name="Nelson J."/>
            <person name="Hou S."/>
            <person name="Wollam A."/>
            <person name="Pepin K.H."/>
            <person name="Johnson M."/>
            <person name="Bhonagiri V."/>
            <person name="Nash W.E."/>
            <person name="Warren W."/>
            <person name="Chinwalla A."/>
            <person name="Mardis E.R."/>
            <person name="Wilson R.K."/>
        </authorList>
    </citation>
    <scope>NUCLEOTIDE SEQUENCE [LARGE SCALE GENOMIC DNA]</scope>
    <source>
        <strain evidence="1">ATCC 51147</strain>
    </source>
</reference>
<sequence>MMVLLCFGLDGRGILAEKGRLKTGFGGSDGSGQLGNLDL</sequence>
<organism evidence="1 2">
    <name type="scientific">Kingella oralis ATCC 51147</name>
    <dbReference type="NCBI Taxonomy" id="629741"/>
    <lineage>
        <taxon>Bacteria</taxon>
        <taxon>Pseudomonadati</taxon>
        <taxon>Pseudomonadota</taxon>
        <taxon>Betaproteobacteria</taxon>
        <taxon>Neisseriales</taxon>
        <taxon>Neisseriaceae</taxon>
        <taxon>Kingella</taxon>
    </lineage>
</organism>
<gene>
    <name evidence="1" type="ORF">GCWU000324_02574</name>
</gene>
<evidence type="ECO:0000313" key="2">
    <source>
        <dbReference type="Proteomes" id="UP000003009"/>
    </source>
</evidence>
<dbReference type="AlphaFoldDB" id="C4GLK2"/>
<name>C4GLK2_9NEIS</name>
<accession>C4GLK2</accession>
<proteinExistence type="predicted"/>
<keyword evidence="2" id="KW-1185">Reference proteome</keyword>
<dbReference type="HOGENOM" id="CLU_3311211_0_0_4"/>
<protein>
    <submittedName>
        <fullName evidence="1">Uncharacterized protein</fullName>
    </submittedName>
</protein>
<dbReference type="Proteomes" id="UP000003009">
    <property type="component" value="Unassembled WGS sequence"/>
</dbReference>
<comment type="caution">
    <text evidence="1">The sequence shown here is derived from an EMBL/GenBank/DDBJ whole genome shotgun (WGS) entry which is preliminary data.</text>
</comment>